<evidence type="ECO:0000256" key="2">
    <source>
        <dbReference type="SAM" id="SignalP"/>
    </source>
</evidence>
<evidence type="ECO:0000256" key="1">
    <source>
        <dbReference type="SAM" id="MobiDB-lite"/>
    </source>
</evidence>
<name>A0A2T3P0U4_9GAMM</name>
<feature type="compositionally biased region" description="Polar residues" evidence="1">
    <location>
        <begin position="100"/>
        <end position="109"/>
    </location>
</feature>
<dbReference type="RefSeq" id="WP_107271528.1">
    <property type="nucleotide sequence ID" value="NZ_PYMA01000001.1"/>
</dbReference>
<evidence type="ECO:0000313" key="4">
    <source>
        <dbReference type="Proteomes" id="UP000241771"/>
    </source>
</evidence>
<feature type="signal peptide" evidence="2">
    <location>
        <begin position="1"/>
        <end position="20"/>
    </location>
</feature>
<organism evidence="3 4">
    <name type="scientific">Photobacterium sanctipauli</name>
    <dbReference type="NCBI Taxonomy" id="1342794"/>
    <lineage>
        <taxon>Bacteria</taxon>
        <taxon>Pseudomonadati</taxon>
        <taxon>Pseudomonadota</taxon>
        <taxon>Gammaproteobacteria</taxon>
        <taxon>Vibrionales</taxon>
        <taxon>Vibrionaceae</taxon>
        <taxon>Photobacterium</taxon>
    </lineage>
</organism>
<dbReference type="Proteomes" id="UP000241771">
    <property type="component" value="Unassembled WGS sequence"/>
</dbReference>
<comment type="caution">
    <text evidence="3">The sequence shown here is derived from an EMBL/GenBank/DDBJ whole genome shotgun (WGS) entry which is preliminary data.</text>
</comment>
<dbReference type="AlphaFoldDB" id="A0A2T3P0U4"/>
<evidence type="ECO:0000313" key="3">
    <source>
        <dbReference type="EMBL" id="PSW22144.1"/>
    </source>
</evidence>
<feature type="region of interest" description="Disordered" evidence="1">
    <location>
        <begin position="87"/>
        <end position="109"/>
    </location>
</feature>
<sequence>MKKYLALALFAASMSFNATAASEDEIREGRYAQFSEQACSDVLTGNGMATVGFTAAFAAVHPVAAIVPLVTGTVSSHDFKQDCESAQHMRLQDQKEVDQYWQQTNDNIS</sequence>
<protein>
    <submittedName>
        <fullName evidence="3">Uncharacterized protein</fullName>
    </submittedName>
</protein>
<reference evidence="3 4" key="1">
    <citation type="submission" date="2018-01" db="EMBL/GenBank/DDBJ databases">
        <title>Whole genome sequencing of Histamine producing bacteria.</title>
        <authorList>
            <person name="Butler K."/>
        </authorList>
    </citation>
    <scope>NUCLEOTIDE SEQUENCE [LARGE SCALE GENOMIC DNA]</scope>
    <source>
        <strain evidence="3 4">DSM 100436</strain>
    </source>
</reference>
<gene>
    <name evidence="3" type="ORF">C9I98_02440</name>
</gene>
<dbReference type="EMBL" id="PYMA01000001">
    <property type="protein sequence ID" value="PSW22144.1"/>
    <property type="molecule type" value="Genomic_DNA"/>
</dbReference>
<keyword evidence="2" id="KW-0732">Signal</keyword>
<feature type="compositionally biased region" description="Basic and acidic residues" evidence="1">
    <location>
        <begin position="87"/>
        <end position="98"/>
    </location>
</feature>
<accession>A0A2T3P0U4</accession>
<feature type="chain" id="PRO_5015760091" evidence="2">
    <location>
        <begin position="21"/>
        <end position="109"/>
    </location>
</feature>
<keyword evidence="4" id="KW-1185">Reference proteome</keyword>
<proteinExistence type="predicted"/>